<evidence type="ECO:0000313" key="1">
    <source>
        <dbReference type="EMBL" id="MFL7901505.1"/>
    </source>
</evidence>
<dbReference type="Proteomes" id="UP001628281">
    <property type="component" value="Unassembled WGS sequence"/>
</dbReference>
<sequence length="312" mass="32768">MTTSPTPAPLSAHTCIISVGQSGDRTIVWWGDDPVIQKEVDGVSAFLEDLGLRIGATNDPGLYRWTGTIELDGPSSDPESEPVWRGKLEPITSFPALDTLTARVAELEAERDVCAKVARHQADLKWEARSRATQAEAERDAAQSALAGLLRLTGTDTPAAAVSVVATMIAGADASAYGGVVRAYGDAKAALAAAEAREAALREACTELANAIDPLTPSPVALIHASEEWKRVYRALLSSRAALSAGAQQAQGGDIARELAEAVDGLLKCPEIADAAPEDVDEETRVAERKARQALAKARASGLLPKREEGNG</sequence>
<keyword evidence="2" id="KW-1185">Reference proteome</keyword>
<evidence type="ECO:0000313" key="2">
    <source>
        <dbReference type="Proteomes" id="UP001628281"/>
    </source>
</evidence>
<dbReference type="RefSeq" id="WP_407823968.1">
    <property type="nucleotide sequence ID" value="NZ_JBJLSN010000011.1"/>
</dbReference>
<comment type="caution">
    <text evidence="1">The sequence shown here is derived from an EMBL/GenBank/DDBJ whole genome shotgun (WGS) entry which is preliminary data.</text>
</comment>
<accession>A0ABW8V546</accession>
<organism evidence="1 2">
    <name type="scientific">Azospirillum argentinense</name>
    <dbReference type="NCBI Taxonomy" id="2970906"/>
    <lineage>
        <taxon>Bacteria</taxon>
        <taxon>Pseudomonadati</taxon>
        <taxon>Pseudomonadota</taxon>
        <taxon>Alphaproteobacteria</taxon>
        <taxon>Rhodospirillales</taxon>
        <taxon>Azospirillaceae</taxon>
        <taxon>Azospirillum</taxon>
    </lineage>
</organism>
<reference evidence="1 2" key="1">
    <citation type="submission" date="2024-11" db="EMBL/GenBank/DDBJ databases">
        <title>Draft genome sequences of two bacteria associated to sugarcane roots in Colombia.</title>
        <authorList>
            <person name="Pardo-Diaz S."/>
            <person name="Masmela-Mendoza J."/>
            <person name="Delgadillo-Duran P."/>
            <person name="Bautista E.J."/>
            <person name="Rojas-Tapias D.F."/>
        </authorList>
    </citation>
    <scope>NUCLEOTIDE SEQUENCE [LARGE SCALE GENOMIC DNA]</scope>
    <source>
        <strain evidence="1 2">Ap18</strain>
    </source>
</reference>
<protein>
    <submittedName>
        <fullName evidence="1">Uncharacterized protein</fullName>
    </submittedName>
</protein>
<proteinExistence type="predicted"/>
<name>A0ABW8V546_9PROT</name>
<dbReference type="EMBL" id="JBJLSN010000011">
    <property type="protein sequence ID" value="MFL7901505.1"/>
    <property type="molecule type" value="Genomic_DNA"/>
</dbReference>
<gene>
    <name evidence="1" type="ORF">ACJ41P_10260</name>
</gene>